<feature type="region of interest" description="Disordered" evidence="11">
    <location>
        <begin position="21"/>
        <end position="42"/>
    </location>
</feature>
<dbReference type="Pfam" id="PF00096">
    <property type="entry name" value="zf-C2H2"/>
    <property type="match status" value="5"/>
</dbReference>
<evidence type="ECO:0000256" key="4">
    <source>
        <dbReference type="ARBA" id="ARBA00022771"/>
    </source>
</evidence>
<keyword evidence="7" id="KW-0238">DNA-binding</keyword>
<dbReference type="FunFam" id="3.30.160.60:FF:000100">
    <property type="entry name" value="Zinc finger 45-like"/>
    <property type="match status" value="1"/>
</dbReference>
<evidence type="ECO:0000259" key="12">
    <source>
        <dbReference type="PROSITE" id="PS50157"/>
    </source>
</evidence>
<feature type="domain" description="C2H2-type" evidence="12">
    <location>
        <begin position="362"/>
        <end position="389"/>
    </location>
</feature>
<dbReference type="AlphaFoldDB" id="A0A834J296"/>
<feature type="domain" description="C2H2-type" evidence="12">
    <location>
        <begin position="235"/>
        <end position="258"/>
    </location>
</feature>
<evidence type="ECO:0000256" key="9">
    <source>
        <dbReference type="ARBA" id="ARBA00023242"/>
    </source>
</evidence>
<evidence type="ECO:0000256" key="2">
    <source>
        <dbReference type="ARBA" id="ARBA00022723"/>
    </source>
</evidence>
<keyword evidence="4 10" id="KW-0863">Zinc-finger</keyword>
<dbReference type="FunFam" id="3.30.160.60:FF:000161">
    <property type="entry name" value="Zinc finger protein 366"/>
    <property type="match status" value="1"/>
</dbReference>
<name>A0A834J296_RHYFE</name>
<evidence type="ECO:0000313" key="13">
    <source>
        <dbReference type="EMBL" id="KAF7286032.1"/>
    </source>
</evidence>
<dbReference type="OrthoDB" id="6077919at2759"/>
<dbReference type="PANTHER" id="PTHR24377">
    <property type="entry name" value="IP01015P-RELATED"/>
    <property type="match status" value="1"/>
</dbReference>
<dbReference type="SUPFAM" id="SSF57667">
    <property type="entry name" value="beta-beta-alpha zinc fingers"/>
    <property type="match status" value="5"/>
</dbReference>
<organism evidence="13 14">
    <name type="scientific">Rhynchophorus ferrugineus</name>
    <name type="common">Red palm weevil</name>
    <name type="synonym">Curculio ferrugineus</name>
    <dbReference type="NCBI Taxonomy" id="354439"/>
    <lineage>
        <taxon>Eukaryota</taxon>
        <taxon>Metazoa</taxon>
        <taxon>Ecdysozoa</taxon>
        <taxon>Arthropoda</taxon>
        <taxon>Hexapoda</taxon>
        <taxon>Insecta</taxon>
        <taxon>Pterygota</taxon>
        <taxon>Neoptera</taxon>
        <taxon>Endopterygota</taxon>
        <taxon>Coleoptera</taxon>
        <taxon>Polyphaga</taxon>
        <taxon>Cucujiformia</taxon>
        <taxon>Curculionidae</taxon>
        <taxon>Dryophthorinae</taxon>
        <taxon>Rhynchophorus</taxon>
    </lineage>
</organism>
<feature type="domain" description="C2H2-type" evidence="12">
    <location>
        <begin position="77"/>
        <end position="104"/>
    </location>
</feature>
<feature type="domain" description="C2H2-type" evidence="12">
    <location>
        <begin position="207"/>
        <end position="234"/>
    </location>
</feature>
<comment type="similarity">
    <text evidence="1">Belongs to the krueppel C2H2-type zinc-finger protein family.</text>
</comment>
<evidence type="ECO:0000256" key="3">
    <source>
        <dbReference type="ARBA" id="ARBA00022737"/>
    </source>
</evidence>
<feature type="domain" description="C2H2-type" evidence="12">
    <location>
        <begin position="334"/>
        <end position="361"/>
    </location>
</feature>
<gene>
    <name evidence="13" type="ORF">GWI33_008335</name>
</gene>
<evidence type="ECO:0000256" key="11">
    <source>
        <dbReference type="SAM" id="MobiDB-lite"/>
    </source>
</evidence>
<dbReference type="Gene3D" id="3.30.160.60">
    <property type="entry name" value="Classic Zinc Finger"/>
    <property type="match status" value="8"/>
</dbReference>
<dbReference type="GO" id="GO:0005634">
    <property type="term" value="C:nucleus"/>
    <property type="evidence" value="ECO:0007669"/>
    <property type="project" value="UniProtKB-ARBA"/>
</dbReference>
<dbReference type="SMART" id="SM00355">
    <property type="entry name" value="ZnF_C2H2"/>
    <property type="match status" value="11"/>
</dbReference>
<proteinExistence type="inferred from homology"/>
<evidence type="ECO:0000256" key="5">
    <source>
        <dbReference type="ARBA" id="ARBA00022833"/>
    </source>
</evidence>
<dbReference type="Proteomes" id="UP000625711">
    <property type="component" value="Unassembled WGS sequence"/>
</dbReference>
<dbReference type="InterPro" id="IPR013087">
    <property type="entry name" value="Znf_C2H2_type"/>
</dbReference>
<dbReference type="InterPro" id="IPR050826">
    <property type="entry name" value="Krueppel_C2H2_ZnFinger"/>
</dbReference>
<evidence type="ECO:0000256" key="6">
    <source>
        <dbReference type="ARBA" id="ARBA00023015"/>
    </source>
</evidence>
<sequence length="448" mass="52437">MSYSWCDIVYVKHQWKIVKGVRKSSRTTRNNRKRQSNMDGDGNLLTLLKLKPVKTSPKQNRPRNHTADGHVNGDRVWSCKYCKETFKTQKLLKSHKKSHKSNIEEPDEEEPTYKFDDIQDLFICCVCSAEYQEKTEAEEHIKVHQKRLSCSECGESFKNPFDLGIHSSKHDAEQKIHCPLCSYVCSNPNPYSFKAHINYVHLKKFPFYCKVCAKGFKHFKTYEEHQNTHTGTKPYVCIVCDKRFTYQKYLHVHQVRNHQVGTTGNKIENECRTCNRYFYKPEALKEHMEVCYKKKKVKSETPAKAFLCDSCGQTFTEKAKLLEHLRVHKGDLPFVCTWCGKKFPVKAYLKTHERVHTGEKPYSCEYCGKRFGHHAPFRVHRRTHTGERPYVCDFCNKGFTTNQGLKLHKRNCPDNQFKMVNANMINSNVSPSPILQEHEECLTIFRTT</sequence>
<feature type="domain" description="C2H2-type" evidence="12">
    <location>
        <begin position="390"/>
        <end position="410"/>
    </location>
</feature>
<accession>A0A834J296</accession>
<dbReference type="FunFam" id="3.30.160.60:FF:000446">
    <property type="entry name" value="Zinc finger protein"/>
    <property type="match status" value="1"/>
</dbReference>
<keyword evidence="2" id="KW-0479">Metal-binding</keyword>
<keyword evidence="3" id="KW-0677">Repeat</keyword>
<protein>
    <recommendedName>
        <fullName evidence="12">C2H2-type domain-containing protein</fullName>
    </recommendedName>
</protein>
<keyword evidence="9" id="KW-0539">Nucleus</keyword>
<dbReference type="GO" id="GO:0003677">
    <property type="term" value="F:DNA binding"/>
    <property type="evidence" value="ECO:0007669"/>
    <property type="project" value="UniProtKB-KW"/>
</dbReference>
<dbReference type="GO" id="GO:0030674">
    <property type="term" value="F:protein-macromolecule adaptor activity"/>
    <property type="evidence" value="ECO:0007669"/>
    <property type="project" value="UniProtKB-ARBA"/>
</dbReference>
<dbReference type="FunFam" id="3.30.160.60:FF:000688">
    <property type="entry name" value="zinc finger protein 197 isoform X1"/>
    <property type="match status" value="1"/>
</dbReference>
<evidence type="ECO:0000256" key="8">
    <source>
        <dbReference type="ARBA" id="ARBA00023163"/>
    </source>
</evidence>
<dbReference type="Pfam" id="PF13912">
    <property type="entry name" value="zf-C2H2_6"/>
    <property type="match status" value="1"/>
</dbReference>
<comment type="caution">
    <text evidence="13">The sequence shown here is derived from an EMBL/GenBank/DDBJ whole genome shotgun (WGS) entry which is preliminary data.</text>
</comment>
<feature type="domain" description="C2H2-type" evidence="12">
    <location>
        <begin position="148"/>
        <end position="175"/>
    </location>
</feature>
<dbReference type="PROSITE" id="PS00028">
    <property type="entry name" value="ZINC_FINGER_C2H2_1"/>
    <property type="match status" value="8"/>
</dbReference>
<keyword evidence="8" id="KW-0804">Transcription</keyword>
<evidence type="ECO:0000256" key="7">
    <source>
        <dbReference type="ARBA" id="ARBA00023125"/>
    </source>
</evidence>
<dbReference type="FunFam" id="3.30.160.60:FF:002737">
    <property type="entry name" value="AGAP008430-PA"/>
    <property type="match status" value="1"/>
</dbReference>
<keyword evidence="6" id="KW-0805">Transcription regulation</keyword>
<evidence type="ECO:0000313" key="14">
    <source>
        <dbReference type="Proteomes" id="UP000625711"/>
    </source>
</evidence>
<dbReference type="InterPro" id="IPR036236">
    <property type="entry name" value="Znf_C2H2_sf"/>
</dbReference>
<reference evidence="13" key="1">
    <citation type="submission" date="2020-08" db="EMBL/GenBank/DDBJ databases">
        <title>Genome sequencing and assembly of the red palm weevil Rhynchophorus ferrugineus.</title>
        <authorList>
            <person name="Dias G.B."/>
            <person name="Bergman C.M."/>
            <person name="Manee M."/>
        </authorList>
    </citation>
    <scope>NUCLEOTIDE SEQUENCE</scope>
    <source>
        <strain evidence="13">AA-2017</strain>
        <tissue evidence="13">Whole larva</tissue>
    </source>
</reference>
<feature type="domain" description="C2H2-type" evidence="12">
    <location>
        <begin position="306"/>
        <end position="333"/>
    </location>
</feature>
<feature type="compositionally biased region" description="Basic residues" evidence="11">
    <location>
        <begin position="21"/>
        <end position="35"/>
    </location>
</feature>
<dbReference type="PROSITE" id="PS50157">
    <property type="entry name" value="ZINC_FINGER_C2H2_2"/>
    <property type="match status" value="8"/>
</dbReference>
<evidence type="ECO:0000256" key="10">
    <source>
        <dbReference type="PROSITE-ProRule" id="PRU00042"/>
    </source>
</evidence>
<keyword evidence="14" id="KW-1185">Reference proteome</keyword>
<dbReference type="GO" id="GO:0008270">
    <property type="term" value="F:zinc ion binding"/>
    <property type="evidence" value="ECO:0007669"/>
    <property type="project" value="UniProtKB-KW"/>
</dbReference>
<keyword evidence="5" id="KW-0862">Zinc</keyword>
<evidence type="ECO:0000256" key="1">
    <source>
        <dbReference type="ARBA" id="ARBA00006991"/>
    </source>
</evidence>
<dbReference type="EMBL" id="JAACXV010000039">
    <property type="protein sequence ID" value="KAF7286032.1"/>
    <property type="molecule type" value="Genomic_DNA"/>
</dbReference>